<evidence type="ECO:0000256" key="5">
    <source>
        <dbReference type="ARBA" id="ARBA00022729"/>
    </source>
</evidence>
<keyword evidence="6" id="KW-0843">Virulence</keyword>
<organism evidence="9 10">
    <name type="scientific">Phytophthora oleae</name>
    <dbReference type="NCBI Taxonomy" id="2107226"/>
    <lineage>
        <taxon>Eukaryota</taxon>
        <taxon>Sar</taxon>
        <taxon>Stramenopiles</taxon>
        <taxon>Oomycota</taxon>
        <taxon>Peronosporomycetes</taxon>
        <taxon>Peronosporales</taxon>
        <taxon>Peronosporaceae</taxon>
        <taxon>Phytophthora</taxon>
    </lineage>
</organism>
<gene>
    <name evidence="9" type="ORF">V7S43_003977</name>
</gene>
<feature type="signal peptide" evidence="7">
    <location>
        <begin position="1"/>
        <end position="21"/>
    </location>
</feature>
<accession>A0ABD3FWJ1</accession>
<name>A0ABD3FWJ1_9STRA</name>
<dbReference type="Pfam" id="PF22748">
    <property type="entry name" value="PexRD54_WY"/>
    <property type="match status" value="2"/>
</dbReference>
<evidence type="ECO:0000256" key="7">
    <source>
        <dbReference type="SAM" id="SignalP"/>
    </source>
</evidence>
<dbReference type="GO" id="GO:0005576">
    <property type="term" value="C:extracellular region"/>
    <property type="evidence" value="ECO:0007669"/>
    <property type="project" value="UniProtKB-SubCell"/>
</dbReference>
<evidence type="ECO:0000256" key="1">
    <source>
        <dbReference type="ARBA" id="ARBA00004340"/>
    </source>
</evidence>
<feature type="domain" description="RxLR effector PexRD54 WY" evidence="8">
    <location>
        <begin position="175"/>
        <end position="213"/>
    </location>
</feature>
<evidence type="ECO:0000256" key="6">
    <source>
        <dbReference type="ARBA" id="ARBA00023026"/>
    </source>
</evidence>
<dbReference type="InterPro" id="IPR031825">
    <property type="entry name" value="RXLR"/>
</dbReference>
<sequence>MRLHCLVSVAIVISIAATSEAFSTVSTATVSAHTIRDTDVSTSRTLRTRSVSDEERAGGAISVSTSEKLATLFKSSKVTDEQLQKWLNKGKSAEVVFYRMKLAKARRWIFSNPQFSKWVQYVDDLSTTAAGKGTSAIATLTAQYGDDQLYQMLKAAKRDSSSKELASRLQTDQLGRWIAIGKDPGDIYKLYDLNYAGSRLLRNPQFSAWAKYVDDLNAKHEGAVSMIPTLRKFYSDKDLLKMAAAAKSVDELETVGLKLENAFVQFWVNDKQTPAKVLAELRLEATTKTLESPLFSLLAKYTGVYNAQFPQAKTTMIETFTHTFGDEQVARMLTAVKANDWKAKKIATELEAAQLEIWLRSWKSVDDVYDLLKLPYRRLHYDFGGDPLFTTWIAYINTFSIENPDKVTRLLSTLATQFTDRPMMQILQAAEKFPGMESVAAKLQLQKAEKIFSTEISPYKAFRRVALDDVGDSVLSSPLFIKWMSYAEDFNKKHPTKEESWFVPPRANYNNVDKLIETARKTPKGAKIAGMVEKARMDEWLTFRKYEPKDTFRFLNLDQAGEKTFSSPNFELWVKYLNDFNHKYPDKKTTMIDSIRANYIDLRLIPILNEAAKVPSTEKLAKNLQNALIDK</sequence>
<comment type="subcellular location">
    <subcellularLocation>
        <location evidence="1">Host cell</location>
    </subcellularLocation>
    <subcellularLocation>
        <location evidence="2">Secreted</location>
    </subcellularLocation>
</comment>
<dbReference type="EMBL" id="JBIMZQ010000006">
    <property type="protein sequence ID" value="KAL3670791.1"/>
    <property type="molecule type" value="Genomic_DNA"/>
</dbReference>
<feature type="domain" description="RxLR effector PexRD54 WY" evidence="8">
    <location>
        <begin position="539"/>
        <end position="576"/>
    </location>
</feature>
<feature type="chain" id="PRO_5044813658" description="RxLR effector PexRD54 WY domain-containing protein" evidence="7">
    <location>
        <begin position="22"/>
        <end position="631"/>
    </location>
</feature>
<comment type="similarity">
    <text evidence="3">Belongs to the RxLR effector family.</text>
</comment>
<proteinExistence type="inferred from homology"/>
<dbReference type="Pfam" id="PF16810">
    <property type="entry name" value="RXLR"/>
    <property type="match status" value="1"/>
</dbReference>
<keyword evidence="4" id="KW-0964">Secreted</keyword>
<evidence type="ECO:0000256" key="3">
    <source>
        <dbReference type="ARBA" id="ARBA00010400"/>
    </source>
</evidence>
<dbReference type="Proteomes" id="UP001632037">
    <property type="component" value="Unassembled WGS sequence"/>
</dbReference>
<reference evidence="9 10" key="1">
    <citation type="submission" date="2024-09" db="EMBL/GenBank/DDBJ databases">
        <title>Genome sequencing and assembly of Phytophthora oleae, isolate VK10A, causative agent of rot of olive drupes.</title>
        <authorList>
            <person name="Conti Taguali S."/>
            <person name="Riolo M."/>
            <person name="La Spada F."/>
            <person name="Cacciola S.O."/>
            <person name="Dionisio G."/>
        </authorList>
    </citation>
    <scope>NUCLEOTIDE SEQUENCE [LARGE SCALE GENOMIC DNA]</scope>
    <source>
        <strain evidence="9 10">VK10A</strain>
    </source>
</reference>
<protein>
    <recommendedName>
        <fullName evidence="8">RxLR effector PexRD54 WY domain-containing protein</fullName>
    </recommendedName>
</protein>
<dbReference type="InterPro" id="IPR054463">
    <property type="entry name" value="PexRD54_WY"/>
</dbReference>
<comment type="caution">
    <text evidence="9">The sequence shown here is derived from an EMBL/GenBank/DDBJ whole genome shotgun (WGS) entry which is preliminary data.</text>
</comment>
<evidence type="ECO:0000259" key="8">
    <source>
        <dbReference type="Pfam" id="PF22748"/>
    </source>
</evidence>
<evidence type="ECO:0000256" key="2">
    <source>
        <dbReference type="ARBA" id="ARBA00004613"/>
    </source>
</evidence>
<evidence type="ECO:0000313" key="9">
    <source>
        <dbReference type="EMBL" id="KAL3670791.1"/>
    </source>
</evidence>
<dbReference type="GO" id="GO:0043657">
    <property type="term" value="C:host cell"/>
    <property type="evidence" value="ECO:0007669"/>
    <property type="project" value="UniProtKB-SubCell"/>
</dbReference>
<keyword evidence="5 7" id="KW-0732">Signal</keyword>
<evidence type="ECO:0000256" key="4">
    <source>
        <dbReference type="ARBA" id="ARBA00022525"/>
    </source>
</evidence>
<dbReference type="AlphaFoldDB" id="A0ABD3FWJ1"/>
<evidence type="ECO:0000313" key="10">
    <source>
        <dbReference type="Proteomes" id="UP001632037"/>
    </source>
</evidence>
<keyword evidence="10" id="KW-1185">Reference proteome</keyword>